<dbReference type="Proteomes" id="UP000032487">
    <property type="component" value="Unassembled WGS sequence"/>
</dbReference>
<organism evidence="3 4">
    <name type="scientific">Stutzerimonas stutzeri</name>
    <name type="common">Pseudomonas stutzeri</name>
    <dbReference type="NCBI Taxonomy" id="316"/>
    <lineage>
        <taxon>Bacteria</taxon>
        <taxon>Pseudomonadati</taxon>
        <taxon>Pseudomonadota</taxon>
        <taxon>Gammaproteobacteria</taxon>
        <taxon>Pseudomonadales</taxon>
        <taxon>Pseudomonadaceae</taxon>
        <taxon>Stutzerimonas</taxon>
    </lineage>
</organism>
<comment type="caution">
    <text evidence="3">The sequence shown here is derived from an EMBL/GenBank/DDBJ whole genome shotgun (WGS) entry which is preliminary data.</text>
</comment>
<reference evidence="3 4" key="1">
    <citation type="submission" date="2015-02" db="EMBL/GenBank/DDBJ databases">
        <title>Draft genome sequence of Pseudomonas stutzeri NT0128 isolated from wheat (Triticum turgidum) rhizosphere.</title>
        <authorList>
            <person name="Tovi N."/>
            <person name="Frenk S."/>
            <person name="Hadar Y."/>
            <person name="Minz D."/>
        </authorList>
    </citation>
    <scope>NUCLEOTIDE SEQUENCE [LARGE SCALE GENOMIC DNA]</scope>
    <source>
        <strain evidence="3 4">NT0128</strain>
    </source>
</reference>
<keyword evidence="1" id="KW-0479">Metal-binding</keyword>
<evidence type="ECO:0000313" key="4">
    <source>
        <dbReference type="Proteomes" id="UP000032487"/>
    </source>
</evidence>
<evidence type="ECO:0000259" key="2">
    <source>
        <dbReference type="PROSITE" id="PS50846"/>
    </source>
</evidence>
<name>A0A0D9AV98_STUST</name>
<protein>
    <submittedName>
        <fullName evidence="3">Copper resistance protein CopZ</fullName>
    </submittedName>
</protein>
<dbReference type="InterPro" id="IPR017969">
    <property type="entry name" value="Heavy-metal-associated_CS"/>
</dbReference>
<dbReference type="InterPro" id="IPR006121">
    <property type="entry name" value="HMA_dom"/>
</dbReference>
<dbReference type="PROSITE" id="PS01047">
    <property type="entry name" value="HMA_1"/>
    <property type="match status" value="1"/>
</dbReference>
<evidence type="ECO:0000313" key="3">
    <source>
        <dbReference type="EMBL" id="KJH83281.1"/>
    </source>
</evidence>
<dbReference type="SUPFAM" id="SSF55008">
    <property type="entry name" value="HMA, heavy metal-associated domain"/>
    <property type="match status" value="1"/>
</dbReference>
<dbReference type="InterPro" id="IPR036163">
    <property type="entry name" value="HMA_dom_sf"/>
</dbReference>
<sequence>MQTFNVRGMTCAHCQRAVAQAIQSRDAAAKVDVDLEAGIVRVDGKLEEASIREAIEEEGYEVQ</sequence>
<evidence type="ECO:0000256" key="1">
    <source>
        <dbReference type="ARBA" id="ARBA00022723"/>
    </source>
</evidence>
<dbReference type="EMBL" id="JYHV01000011">
    <property type="protein sequence ID" value="KJH83281.1"/>
    <property type="molecule type" value="Genomic_DNA"/>
</dbReference>
<accession>A0A0D9AV98</accession>
<dbReference type="GO" id="GO:0046872">
    <property type="term" value="F:metal ion binding"/>
    <property type="evidence" value="ECO:0007669"/>
    <property type="project" value="UniProtKB-KW"/>
</dbReference>
<dbReference type="Pfam" id="PF00403">
    <property type="entry name" value="HMA"/>
    <property type="match status" value="1"/>
</dbReference>
<dbReference type="OrthoDB" id="9814359at2"/>
<proteinExistence type="predicted"/>
<dbReference type="PATRIC" id="fig|316.101.peg.430"/>
<dbReference type="CDD" id="cd00371">
    <property type="entry name" value="HMA"/>
    <property type="match status" value="1"/>
</dbReference>
<dbReference type="AlphaFoldDB" id="A0A0D9AV98"/>
<feature type="domain" description="HMA" evidence="2">
    <location>
        <begin position="1"/>
        <end position="63"/>
    </location>
</feature>
<dbReference type="Gene3D" id="3.30.70.100">
    <property type="match status" value="1"/>
</dbReference>
<gene>
    <name evidence="3" type="ORF">UF78_04240</name>
</gene>
<dbReference type="PROSITE" id="PS50846">
    <property type="entry name" value="HMA_2"/>
    <property type="match status" value="1"/>
</dbReference>
<dbReference type="RefSeq" id="WP_045160790.1">
    <property type="nucleotide sequence ID" value="NZ_JYHV01000011.1"/>
</dbReference>